<dbReference type="SUPFAM" id="SSF51735">
    <property type="entry name" value="NAD(P)-binding Rossmann-fold domains"/>
    <property type="match status" value="1"/>
</dbReference>
<comment type="catalytic activity">
    <reaction evidence="12">
        <text>(6R)-5,10-methylene-5,6,7,8-tetrahydrofolate + NADP(+) = (6R)-5,10-methenyltetrahydrofolate + NADPH</text>
        <dbReference type="Rhea" id="RHEA:22812"/>
        <dbReference type="ChEBI" id="CHEBI:15636"/>
        <dbReference type="ChEBI" id="CHEBI:57455"/>
        <dbReference type="ChEBI" id="CHEBI:57783"/>
        <dbReference type="ChEBI" id="CHEBI:58349"/>
        <dbReference type="EC" id="1.5.1.5"/>
    </reaction>
</comment>
<dbReference type="UniPathway" id="UPA00193"/>
<comment type="function">
    <text evidence="12">Catalyzes the oxidation of 5,10-methylenetetrahydrofolate to 5,10-methenyltetrahydrofolate and then the hydrolysis of 5,10-methenyltetrahydrofolate to 10-formyltetrahydrofolate.</text>
</comment>
<keyword evidence="6 12" id="KW-0378">Hydrolase</keyword>
<dbReference type="FunFam" id="3.40.50.10860:FF:000005">
    <property type="entry name" value="C-1-tetrahydrofolate synthase, cytoplasmic, putative"/>
    <property type="match status" value="1"/>
</dbReference>
<evidence type="ECO:0000259" key="13">
    <source>
        <dbReference type="Pfam" id="PF00763"/>
    </source>
</evidence>
<dbReference type="AlphaFoldDB" id="A0A371IUJ1"/>
<evidence type="ECO:0000256" key="3">
    <source>
        <dbReference type="ARBA" id="ARBA00022563"/>
    </source>
</evidence>
<keyword evidence="5 12" id="KW-0658">Purine biosynthesis</keyword>
<comment type="catalytic activity">
    <reaction evidence="12">
        <text>(6R)-5,10-methenyltetrahydrofolate + H2O = (6R)-10-formyltetrahydrofolate + H(+)</text>
        <dbReference type="Rhea" id="RHEA:23700"/>
        <dbReference type="ChEBI" id="CHEBI:15377"/>
        <dbReference type="ChEBI" id="CHEBI:15378"/>
        <dbReference type="ChEBI" id="CHEBI:57455"/>
        <dbReference type="ChEBI" id="CHEBI:195366"/>
        <dbReference type="EC" id="3.5.4.9"/>
    </reaction>
</comment>
<protein>
    <recommendedName>
        <fullName evidence="12">Bifunctional protein FolD</fullName>
    </recommendedName>
    <domain>
        <recommendedName>
            <fullName evidence="12">Methylenetetrahydrofolate dehydrogenase</fullName>
            <ecNumber evidence="12">1.5.1.5</ecNumber>
        </recommendedName>
    </domain>
    <domain>
        <recommendedName>
            <fullName evidence="12">Methenyltetrahydrofolate cyclohydrolase</fullName>
            <ecNumber evidence="12">3.5.4.9</ecNumber>
        </recommendedName>
    </domain>
</protein>
<dbReference type="PANTHER" id="PTHR48099">
    <property type="entry name" value="C-1-TETRAHYDROFOLATE SYNTHASE, CYTOPLASMIC-RELATED"/>
    <property type="match status" value="1"/>
</dbReference>
<dbReference type="GO" id="GO:0009086">
    <property type="term" value="P:methionine biosynthetic process"/>
    <property type="evidence" value="ECO:0007669"/>
    <property type="project" value="UniProtKB-KW"/>
</dbReference>
<dbReference type="EC" id="3.5.4.9" evidence="12"/>
<comment type="caution">
    <text evidence="15">The sequence shown here is derived from an EMBL/GenBank/DDBJ whole genome shotgun (WGS) entry which is preliminary data.</text>
</comment>
<proteinExistence type="inferred from homology"/>
<dbReference type="GO" id="GO:0006164">
    <property type="term" value="P:purine nucleotide biosynthetic process"/>
    <property type="evidence" value="ECO:0007669"/>
    <property type="project" value="UniProtKB-KW"/>
</dbReference>
<comment type="subunit">
    <text evidence="2 12">Homodimer.</text>
</comment>
<accession>A0A371IUJ1</accession>
<dbReference type="CDD" id="cd01080">
    <property type="entry name" value="NAD_bind_m-THF_DH_Cyclohyd"/>
    <property type="match status" value="1"/>
</dbReference>
<dbReference type="GO" id="GO:0035999">
    <property type="term" value="P:tetrahydrofolate interconversion"/>
    <property type="evidence" value="ECO:0007669"/>
    <property type="project" value="UniProtKB-UniRule"/>
</dbReference>
<organism evidence="15 16">
    <name type="scientific">Romboutsia maritimum</name>
    <dbReference type="NCBI Taxonomy" id="2020948"/>
    <lineage>
        <taxon>Bacteria</taxon>
        <taxon>Bacillati</taxon>
        <taxon>Bacillota</taxon>
        <taxon>Clostridia</taxon>
        <taxon>Peptostreptococcales</taxon>
        <taxon>Peptostreptococcaceae</taxon>
        <taxon>Romboutsia</taxon>
    </lineage>
</organism>
<evidence type="ECO:0000256" key="4">
    <source>
        <dbReference type="ARBA" id="ARBA00022605"/>
    </source>
</evidence>
<dbReference type="Gene3D" id="3.40.50.720">
    <property type="entry name" value="NAD(P)-binding Rossmann-like Domain"/>
    <property type="match status" value="1"/>
</dbReference>
<dbReference type="GO" id="GO:0004477">
    <property type="term" value="F:methenyltetrahydrofolate cyclohydrolase activity"/>
    <property type="evidence" value="ECO:0007669"/>
    <property type="project" value="UniProtKB-UniRule"/>
</dbReference>
<keyword evidence="3 12" id="KW-0554">One-carbon metabolism</keyword>
<dbReference type="InterPro" id="IPR020630">
    <property type="entry name" value="THF_DH/CycHdrlase_cat_dom"/>
</dbReference>
<comment type="similarity">
    <text evidence="12">Belongs to the tetrahydrofolate dehydrogenase/cyclohydrolase family.</text>
</comment>
<dbReference type="SUPFAM" id="SSF53223">
    <property type="entry name" value="Aminoacid dehydrogenase-like, N-terminal domain"/>
    <property type="match status" value="1"/>
</dbReference>
<evidence type="ECO:0000256" key="10">
    <source>
        <dbReference type="ARBA" id="ARBA00023167"/>
    </source>
</evidence>
<dbReference type="EC" id="1.5.1.5" evidence="12"/>
<evidence type="ECO:0000256" key="12">
    <source>
        <dbReference type="HAMAP-Rule" id="MF_01576"/>
    </source>
</evidence>
<feature type="binding site" evidence="12">
    <location>
        <begin position="171"/>
        <end position="173"/>
    </location>
    <ligand>
        <name>NADP(+)</name>
        <dbReference type="ChEBI" id="CHEBI:58349"/>
    </ligand>
</feature>
<dbReference type="Pfam" id="PF02882">
    <property type="entry name" value="THF_DHG_CYH_C"/>
    <property type="match status" value="1"/>
</dbReference>
<evidence type="ECO:0000256" key="5">
    <source>
        <dbReference type="ARBA" id="ARBA00022755"/>
    </source>
</evidence>
<evidence type="ECO:0000256" key="6">
    <source>
        <dbReference type="ARBA" id="ARBA00022801"/>
    </source>
</evidence>
<evidence type="ECO:0000313" key="16">
    <source>
        <dbReference type="Proteomes" id="UP000243494"/>
    </source>
</evidence>
<name>A0A371IUJ1_9FIRM</name>
<dbReference type="InterPro" id="IPR046346">
    <property type="entry name" value="Aminoacid_DH-like_N_sf"/>
</dbReference>
<evidence type="ECO:0000256" key="1">
    <source>
        <dbReference type="ARBA" id="ARBA00004777"/>
    </source>
</evidence>
<dbReference type="InterPro" id="IPR036291">
    <property type="entry name" value="NAD(P)-bd_dom_sf"/>
</dbReference>
<dbReference type="HAMAP" id="MF_01576">
    <property type="entry name" value="THF_DHG_CYH"/>
    <property type="match status" value="1"/>
</dbReference>
<dbReference type="InterPro" id="IPR000672">
    <property type="entry name" value="THF_DH/CycHdrlase"/>
</dbReference>
<keyword evidence="4 12" id="KW-0028">Amino-acid biosynthesis</keyword>
<feature type="domain" description="Tetrahydrofolate dehydrogenase/cyclohydrolase NAD(P)-binding" evidence="14">
    <location>
        <begin position="145"/>
        <end position="287"/>
    </location>
</feature>
<dbReference type="FunFam" id="3.40.50.720:FF:000094">
    <property type="entry name" value="Bifunctional protein FolD"/>
    <property type="match status" value="1"/>
</dbReference>
<dbReference type="PANTHER" id="PTHR48099:SF5">
    <property type="entry name" value="C-1-TETRAHYDROFOLATE SYNTHASE, CYTOPLASMIC"/>
    <property type="match status" value="1"/>
</dbReference>
<keyword evidence="16" id="KW-1185">Reference proteome</keyword>
<evidence type="ECO:0000313" key="15">
    <source>
        <dbReference type="EMBL" id="RDY24143.1"/>
    </source>
</evidence>
<keyword evidence="11 12" id="KW-0511">Multifunctional enzyme</keyword>
<evidence type="ECO:0000256" key="11">
    <source>
        <dbReference type="ARBA" id="ARBA00023268"/>
    </source>
</evidence>
<keyword evidence="10 12" id="KW-0486">Methionine biosynthesis</keyword>
<reference evidence="15 16" key="1">
    <citation type="journal article" date="2017" name="Genome Announc.">
        <title>Draft Genome Sequence of Romboutsia maritimum sp. nov. Strain CCRI-22766(T), Isolated from Coastal Estuarine Mud.</title>
        <authorList>
            <person name="Maheux A.F."/>
            <person name="Boudreau D.K."/>
            <person name="Berube E."/>
            <person name="Boissinot M."/>
            <person name="Raymond F."/>
            <person name="Brodeur S."/>
            <person name="Corbeil J."/>
            <person name="Brightwell G."/>
            <person name="Broda D."/>
            <person name="Omar R.F."/>
            <person name="Bergeron M.G."/>
        </authorList>
    </citation>
    <scope>NUCLEOTIDE SEQUENCE [LARGE SCALE GENOMIC DNA]</scope>
    <source>
        <strain evidence="15 16">CCRI-22766</strain>
    </source>
</reference>
<evidence type="ECO:0000256" key="2">
    <source>
        <dbReference type="ARBA" id="ARBA00011738"/>
    </source>
</evidence>
<dbReference type="InterPro" id="IPR020631">
    <property type="entry name" value="THF_DH/CycHdrlase_NAD-bd_dom"/>
</dbReference>
<dbReference type="RefSeq" id="WP_095406683.1">
    <property type="nucleotide sequence ID" value="NZ_NOJZ02000005.1"/>
</dbReference>
<dbReference type="Pfam" id="PF00763">
    <property type="entry name" value="THF_DHG_CYH"/>
    <property type="match status" value="1"/>
</dbReference>
<evidence type="ECO:0000259" key="14">
    <source>
        <dbReference type="Pfam" id="PF02882"/>
    </source>
</evidence>
<dbReference type="EMBL" id="NOJZ02000005">
    <property type="protein sequence ID" value="RDY24143.1"/>
    <property type="molecule type" value="Genomic_DNA"/>
</dbReference>
<evidence type="ECO:0000256" key="9">
    <source>
        <dbReference type="ARBA" id="ARBA00023102"/>
    </source>
</evidence>
<dbReference type="Proteomes" id="UP000243494">
    <property type="component" value="Unassembled WGS sequence"/>
</dbReference>
<keyword evidence="7 12" id="KW-0521">NADP</keyword>
<dbReference type="Gene3D" id="3.40.50.10860">
    <property type="entry name" value="Leucine Dehydrogenase, chain A, domain 1"/>
    <property type="match status" value="1"/>
</dbReference>
<dbReference type="GO" id="GO:0000105">
    <property type="term" value="P:L-histidine biosynthetic process"/>
    <property type="evidence" value="ECO:0007669"/>
    <property type="project" value="UniProtKB-KW"/>
</dbReference>
<comment type="caution">
    <text evidence="12">Lacks conserved residue(s) required for the propagation of feature annotation.</text>
</comment>
<gene>
    <name evidence="12" type="primary">folD</name>
    <name evidence="15" type="ORF">CHF27_004825</name>
</gene>
<feature type="binding site" evidence="12">
    <location>
        <position position="237"/>
    </location>
    <ligand>
        <name>NADP(+)</name>
        <dbReference type="ChEBI" id="CHEBI:58349"/>
    </ligand>
</feature>
<feature type="domain" description="Tetrahydrofolate dehydrogenase/cyclohydrolase catalytic" evidence="13">
    <location>
        <begin position="11"/>
        <end position="125"/>
    </location>
</feature>
<evidence type="ECO:0000256" key="8">
    <source>
        <dbReference type="ARBA" id="ARBA00023002"/>
    </source>
</evidence>
<dbReference type="PRINTS" id="PR00085">
    <property type="entry name" value="THFDHDRGNASE"/>
</dbReference>
<dbReference type="GO" id="GO:0005829">
    <property type="term" value="C:cytosol"/>
    <property type="evidence" value="ECO:0007669"/>
    <property type="project" value="TreeGrafter"/>
</dbReference>
<dbReference type="OrthoDB" id="9803580at2"/>
<comment type="pathway">
    <text evidence="1 12">One-carbon metabolism; tetrahydrofolate interconversion.</text>
</comment>
<keyword evidence="8 12" id="KW-0560">Oxidoreductase</keyword>
<evidence type="ECO:0000256" key="7">
    <source>
        <dbReference type="ARBA" id="ARBA00022857"/>
    </source>
</evidence>
<keyword evidence="9 12" id="KW-0368">Histidine biosynthesis</keyword>
<dbReference type="GO" id="GO:0004488">
    <property type="term" value="F:methylenetetrahydrofolate dehydrogenase (NADP+) activity"/>
    <property type="evidence" value="ECO:0007669"/>
    <property type="project" value="UniProtKB-UniRule"/>
</dbReference>
<sequence length="290" mass="31082">MEVAATKGQIIKGKPVADQISENLIKEVNELVKEGINPKLTIVRVGARGDDLAYERGALKRCQSVGITTEVLELPEDITQEQYVKALEKANEDKNVHGILCFRPLPKQLDEEAAKYVIAPEKDVDCFSPVNAAKVMEGDKSGFPPCTPTAVVEILKHYNVDLKGAKVTVLGRSMVVGKPAAMLLLSENATVTICHSRTKNLSEVTSEADVLVAAVGRAKMVKENFVKEGAVVIDVGINVDENGKLCGDVDTDAVLEKVSMITPVPAGVGSVTTSILAKHVVKACKLQNNK</sequence>